<keyword evidence="3 4" id="KW-0472">Membrane</keyword>
<protein>
    <submittedName>
        <fullName evidence="5">MFS transporter</fullName>
    </submittedName>
</protein>
<evidence type="ECO:0000313" key="6">
    <source>
        <dbReference type="Proteomes" id="UP001597294"/>
    </source>
</evidence>
<reference evidence="6" key="1">
    <citation type="journal article" date="2019" name="Int. J. Syst. Evol. Microbiol.">
        <title>The Global Catalogue of Microorganisms (GCM) 10K type strain sequencing project: providing services to taxonomists for standard genome sequencing and annotation.</title>
        <authorList>
            <consortium name="The Broad Institute Genomics Platform"/>
            <consortium name="The Broad Institute Genome Sequencing Center for Infectious Disease"/>
            <person name="Wu L."/>
            <person name="Ma J."/>
        </authorList>
    </citation>
    <scope>NUCLEOTIDE SEQUENCE [LARGE SCALE GENOMIC DNA]</scope>
    <source>
        <strain evidence="6">CGMCC 4.7192</strain>
    </source>
</reference>
<accession>A0ABW5BQI5</accession>
<keyword evidence="2 4" id="KW-1133">Transmembrane helix</keyword>
<dbReference type="SUPFAM" id="SSF103473">
    <property type="entry name" value="MFS general substrate transporter"/>
    <property type="match status" value="1"/>
</dbReference>
<feature type="transmembrane region" description="Helical" evidence="4">
    <location>
        <begin position="317"/>
        <end position="340"/>
    </location>
</feature>
<feature type="transmembrane region" description="Helical" evidence="4">
    <location>
        <begin position="58"/>
        <end position="80"/>
    </location>
</feature>
<feature type="transmembrane region" description="Helical" evidence="4">
    <location>
        <begin position="219"/>
        <end position="239"/>
    </location>
</feature>
<name>A0ABW5BQI5_9PROT</name>
<feature type="transmembrane region" description="Helical" evidence="4">
    <location>
        <begin position="384"/>
        <end position="405"/>
    </location>
</feature>
<feature type="transmembrane region" description="Helical" evidence="4">
    <location>
        <begin position="361"/>
        <end position="378"/>
    </location>
</feature>
<evidence type="ECO:0000256" key="2">
    <source>
        <dbReference type="ARBA" id="ARBA00022989"/>
    </source>
</evidence>
<dbReference type="PANTHER" id="PTHR11360">
    <property type="entry name" value="MONOCARBOXYLATE TRANSPORTER"/>
    <property type="match status" value="1"/>
</dbReference>
<feature type="transmembrane region" description="Helical" evidence="4">
    <location>
        <begin position="20"/>
        <end position="38"/>
    </location>
</feature>
<dbReference type="InterPro" id="IPR050327">
    <property type="entry name" value="Proton-linked_MCT"/>
</dbReference>
<organism evidence="5 6">
    <name type="scientific">Kiloniella antarctica</name>
    <dbReference type="NCBI Taxonomy" id="1550907"/>
    <lineage>
        <taxon>Bacteria</taxon>
        <taxon>Pseudomonadati</taxon>
        <taxon>Pseudomonadota</taxon>
        <taxon>Alphaproteobacteria</taxon>
        <taxon>Rhodospirillales</taxon>
        <taxon>Kiloniellaceae</taxon>
        <taxon>Kiloniella</taxon>
    </lineage>
</organism>
<gene>
    <name evidence="5" type="ORF">ACFSKO_19770</name>
</gene>
<comment type="caution">
    <text evidence="5">The sequence shown here is derived from an EMBL/GenBank/DDBJ whole genome shotgun (WGS) entry which is preliminary data.</text>
</comment>
<feature type="transmembrane region" description="Helical" evidence="4">
    <location>
        <begin position="111"/>
        <end position="135"/>
    </location>
</feature>
<dbReference type="InterPro" id="IPR011701">
    <property type="entry name" value="MFS"/>
</dbReference>
<sequence length="413" mass="45488">MQLITNTKDAVTTSTRMKWYFLSTFGFAQICSWGTLYYAFPQITVAMTLEFGWAKTEIYGALTVGLLLSAFAAIPVGILIDRGHGRDVMTGGSILAGIFFFLWSQTQSLTWFYIVFSGIGFLQAAVLYNAAFAVVAKHFDKTKTRDYITSLTLWGGFASTIFIPLIELMLDYMEWRQVLIALGAINILICASLYQLIPRHKNVLENRTPLKAIQHGKEGVSWALLQPIFWALLICFSLYTAITSSFRFHLYPMLIENGLTVENTVLILALLGPAQVAGRAFMKLFQTKSIAYVGIFIATLFPLTFIAMILFPANFPVLIIAGVAFGAVAGTMTIMMGLAVPEFMTKNSYGLINGLINTPTTMLKAFAPYIAAISWSITGSYSGLIYGLVAISTIMLLSFIAAAIISRNKIITK</sequence>
<keyword evidence="1 4" id="KW-0812">Transmembrane</keyword>
<dbReference type="Proteomes" id="UP001597294">
    <property type="component" value="Unassembled WGS sequence"/>
</dbReference>
<dbReference type="EMBL" id="JBHUII010000013">
    <property type="protein sequence ID" value="MFD2207859.1"/>
    <property type="molecule type" value="Genomic_DNA"/>
</dbReference>
<dbReference type="InterPro" id="IPR036259">
    <property type="entry name" value="MFS_trans_sf"/>
</dbReference>
<evidence type="ECO:0000256" key="4">
    <source>
        <dbReference type="SAM" id="Phobius"/>
    </source>
</evidence>
<proteinExistence type="predicted"/>
<evidence type="ECO:0000256" key="3">
    <source>
        <dbReference type="ARBA" id="ARBA00023136"/>
    </source>
</evidence>
<feature type="transmembrane region" description="Helical" evidence="4">
    <location>
        <begin position="259"/>
        <end position="278"/>
    </location>
</feature>
<feature type="transmembrane region" description="Helical" evidence="4">
    <location>
        <begin position="178"/>
        <end position="198"/>
    </location>
</feature>
<dbReference type="Pfam" id="PF07690">
    <property type="entry name" value="MFS_1"/>
    <property type="match status" value="1"/>
</dbReference>
<evidence type="ECO:0000313" key="5">
    <source>
        <dbReference type="EMBL" id="MFD2207859.1"/>
    </source>
</evidence>
<dbReference type="Gene3D" id="1.20.1250.20">
    <property type="entry name" value="MFS general substrate transporter like domains"/>
    <property type="match status" value="1"/>
</dbReference>
<feature type="transmembrane region" description="Helical" evidence="4">
    <location>
        <begin position="87"/>
        <end position="105"/>
    </location>
</feature>
<evidence type="ECO:0000256" key="1">
    <source>
        <dbReference type="ARBA" id="ARBA00022692"/>
    </source>
</evidence>
<dbReference type="RefSeq" id="WP_380254922.1">
    <property type="nucleotide sequence ID" value="NZ_JBHUII010000013.1"/>
</dbReference>
<keyword evidence="6" id="KW-1185">Reference proteome</keyword>
<feature type="transmembrane region" description="Helical" evidence="4">
    <location>
        <begin position="147"/>
        <end position="166"/>
    </location>
</feature>
<feature type="transmembrane region" description="Helical" evidence="4">
    <location>
        <begin position="290"/>
        <end position="311"/>
    </location>
</feature>